<dbReference type="InterPro" id="IPR050194">
    <property type="entry name" value="Glycosyltransferase_grp1"/>
</dbReference>
<name>A0A4Q0MCB8_9HYPH</name>
<keyword evidence="2" id="KW-0808">Transferase</keyword>
<dbReference type="Pfam" id="PF13439">
    <property type="entry name" value="Glyco_transf_4"/>
    <property type="match status" value="1"/>
</dbReference>
<dbReference type="Gene3D" id="3.40.50.2000">
    <property type="entry name" value="Glycogen Phosphorylase B"/>
    <property type="match status" value="2"/>
</dbReference>
<evidence type="ECO:0000313" key="2">
    <source>
        <dbReference type="EMBL" id="RXF70988.1"/>
    </source>
</evidence>
<proteinExistence type="predicted"/>
<dbReference type="SUPFAM" id="SSF53756">
    <property type="entry name" value="UDP-Glycosyltransferase/glycogen phosphorylase"/>
    <property type="match status" value="1"/>
</dbReference>
<organism evidence="2 3">
    <name type="scientific">Hansschlegelia zhihuaiae</name>
    <dbReference type="NCBI Taxonomy" id="405005"/>
    <lineage>
        <taxon>Bacteria</taxon>
        <taxon>Pseudomonadati</taxon>
        <taxon>Pseudomonadota</taxon>
        <taxon>Alphaproteobacteria</taxon>
        <taxon>Hyphomicrobiales</taxon>
        <taxon>Methylopilaceae</taxon>
        <taxon>Hansschlegelia</taxon>
    </lineage>
</organism>
<dbReference type="Pfam" id="PF13692">
    <property type="entry name" value="Glyco_trans_1_4"/>
    <property type="match status" value="1"/>
</dbReference>
<evidence type="ECO:0000313" key="3">
    <source>
        <dbReference type="Proteomes" id="UP000289708"/>
    </source>
</evidence>
<gene>
    <name evidence="2" type="ORF">EK403_16180</name>
</gene>
<evidence type="ECO:0000259" key="1">
    <source>
        <dbReference type="Pfam" id="PF13439"/>
    </source>
</evidence>
<dbReference type="EMBL" id="RYFI01000016">
    <property type="protein sequence ID" value="RXF70988.1"/>
    <property type="molecule type" value="Genomic_DNA"/>
</dbReference>
<dbReference type="CDD" id="cd03801">
    <property type="entry name" value="GT4_PimA-like"/>
    <property type="match status" value="1"/>
</dbReference>
<keyword evidence="3" id="KW-1185">Reference proteome</keyword>
<dbReference type="PANTHER" id="PTHR45947">
    <property type="entry name" value="SULFOQUINOVOSYL TRANSFERASE SQD2"/>
    <property type="match status" value="1"/>
</dbReference>
<comment type="caution">
    <text evidence="2">The sequence shown here is derived from an EMBL/GenBank/DDBJ whole genome shotgun (WGS) entry which is preliminary data.</text>
</comment>
<protein>
    <submittedName>
        <fullName evidence="2">Glycosyltransferase family 1 protein</fullName>
    </submittedName>
</protein>
<dbReference type="OrthoDB" id="9790710at2"/>
<dbReference type="PANTHER" id="PTHR45947:SF13">
    <property type="entry name" value="TRANSFERASE"/>
    <property type="match status" value="1"/>
</dbReference>
<dbReference type="GO" id="GO:0016757">
    <property type="term" value="F:glycosyltransferase activity"/>
    <property type="evidence" value="ECO:0007669"/>
    <property type="project" value="InterPro"/>
</dbReference>
<accession>A0A4Q0MCB8</accession>
<dbReference type="InterPro" id="IPR028098">
    <property type="entry name" value="Glyco_trans_4-like_N"/>
</dbReference>
<dbReference type="AlphaFoldDB" id="A0A4Q0MCB8"/>
<feature type="domain" description="Glycosyltransferase subfamily 4-like N-terminal" evidence="1">
    <location>
        <begin position="16"/>
        <end position="194"/>
    </location>
</feature>
<reference evidence="2 3" key="1">
    <citation type="submission" date="2018-12" db="EMBL/GenBank/DDBJ databases">
        <title>bacterium Hansschlegelia zhihuaiae S113.</title>
        <authorList>
            <person name="He J."/>
        </authorList>
    </citation>
    <scope>NUCLEOTIDE SEQUENCE [LARGE SCALE GENOMIC DNA]</scope>
    <source>
        <strain evidence="2 3">S 113</strain>
    </source>
</reference>
<dbReference type="Proteomes" id="UP000289708">
    <property type="component" value="Unassembled WGS sequence"/>
</dbReference>
<sequence>MRILSAIIVPPHLSASGAARAGEELSAALTAHCDVTVANMMKSVPPLSPWGRPARRAPVATSLPPLAPWSRLPQRFSTLFYRSNIPDLIAMGGYDLVHLHNPMPALELERAARACRARRIPYVISTHGFNEVANGERIHDFGPVRRLVWRRYAVEPVRRAVAGAAAVLTLSPADEPIVRAMGFRGRTIVVSNGVARPPASDPHDDARICASLGVPPVREPGQITCMFLANHTPNKGLPVLFQAFAKLKRPCLLIVGGETRTCVDYEAVKRACGPGRQVVVTGRLHDDALGALFRRSDLFVFPTLADTFPLVVLEAMAHGLPVVASDVGGIPHEIDAGSGVLVPPGQALALARIIDRLAAQPDRLRAMGDCARRRVQSEFSWEKAAERAFAGYETTLAERSPHDDAHALRNRPVAVAQ</sequence>